<dbReference type="Proteomes" id="UP000663090">
    <property type="component" value="Chromosome"/>
</dbReference>
<proteinExistence type="predicted"/>
<dbReference type="RefSeq" id="WP_206715822.1">
    <property type="nucleotide sequence ID" value="NZ_CP071091.1"/>
</dbReference>
<gene>
    <name evidence="1" type="ORF">JY572_37900</name>
</gene>
<protein>
    <submittedName>
        <fullName evidence="1">Uncharacterized protein</fullName>
    </submittedName>
</protein>
<accession>A0ABX7N5X3</accession>
<sequence length="148" mass="14971">MLKPLIPQSLTWVALSLGAALFGAGQFVPAPYSAGCAILGSVALYLGGKGWRTPQWAVGKPLLPAALVPMALSVVQMLNAFGGSLPPSLQPYVVPVTGLLSLLAGVVEPEPLKVTGGAPDATGNLPSGPAAAPVDPTCSIYDRIRGLC</sequence>
<evidence type="ECO:0000313" key="2">
    <source>
        <dbReference type="Proteomes" id="UP000663090"/>
    </source>
</evidence>
<evidence type="ECO:0000313" key="1">
    <source>
        <dbReference type="EMBL" id="QSQ14028.1"/>
    </source>
</evidence>
<reference evidence="1 2" key="1">
    <citation type="submission" date="2021-02" db="EMBL/GenBank/DDBJ databases">
        <title>De Novo genome assembly of isolated myxobacteria.</title>
        <authorList>
            <person name="Stevens D.C."/>
        </authorList>
    </citation>
    <scope>NUCLEOTIDE SEQUENCE [LARGE SCALE GENOMIC DNA]</scope>
    <source>
        <strain evidence="1 2">SCHIC003</strain>
    </source>
</reference>
<dbReference type="EMBL" id="CP071091">
    <property type="protein sequence ID" value="QSQ14028.1"/>
    <property type="molecule type" value="Genomic_DNA"/>
</dbReference>
<name>A0ABX7N5X3_9BACT</name>
<organism evidence="1 2">
    <name type="scientific">Myxococcus landrumensis</name>
    <dbReference type="NCBI Taxonomy" id="2813577"/>
    <lineage>
        <taxon>Bacteria</taxon>
        <taxon>Pseudomonadati</taxon>
        <taxon>Myxococcota</taxon>
        <taxon>Myxococcia</taxon>
        <taxon>Myxococcales</taxon>
        <taxon>Cystobacterineae</taxon>
        <taxon>Myxococcaceae</taxon>
        <taxon>Myxococcus</taxon>
    </lineage>
</organism>
<keyword evidence="2" id="KW-1185">Reference proteome</keyword>